<dbReference type="Gene3D" id="2.130.10.10">
    <property type="entry name" value="YVTN repeat-like/Quinoprotein amine dehydrogenase"/>
    <property type="match status" value="1"/>
</dbReference>
<evidence type="ECO:0000313" key="3">
    <source>
        <dbReference type="Proteomes" id="UP000000262"/>
    </source>
</evidence>
<gene>
    <name evidence="2" type="ordered locus">Igni_1434</name>
</gene>
<dbReference type="eggNOG" id="arCOG02491">
    <property type="taxonomic scope" value="Archaea"/>
</dbReference>
<evidence type="ECO:0000313" key="2">
    <source>
        <dbReference type="EMBL" id="ABU82610.1"/>
    </source>
</evidence>
<dbReference type="STRING" id="453591.Igni_1434"/>
<protein>
    <submittedName>
        <fullName evidence="2">Uncharacterized protein</fullName>
    </submittedName>
</protein>
<dbReference type="HOGENOM" id="CLU_856881_0_0_2"/>
<sequence length="324" mass="34745">MKHLLVLLTLSLLTFSLNLTSLGTVEVDGTPIKVFIGKGYSVIATYQGKVYTSDLRGALLGEYDLGEEIYGMDVSGSIIYVTTKGFVHALSMNLRPLASVQVDEDFTGAIDVIGPFAALADFNIGMFHLDIVNEKAELIWGYKGLNGVMPLALKIVFSPLQERAEVIFGDMKGKLYSLTLKGDVVDSGDYGEVVLSIDTCGKLLAISKEGGFVVGSIERGKIIEKETRGPTFVAFDDFCSKVAVAQEGELTVYDLNGEALVQKDLKGKPTALSWSRGVIAIAEKGKVEFYTLASSPGAPAHEPVHEKRNVKEGGVGNETLPSLG</sequence>
<reference evidence="2 3" key="1">
    <citation type="journal article" date="2008" name="Genome Biol.">
        <title>A genomic analysis of the archaeal system Ignicoccus hospitalis-Nanoarchaeum equitans.</title>
        <authorList>
            <person name="Podar M."/>
            <person name="Anderson I."/>
            <person name="Makarova K.S."/>
            <person name="Elkins J.G."/>
            <person name="Ivanova N."/>
            <person name="Wall M.A."/>
            <person name="Lykidis A."/>
            <person name="Mavromatis K."/>
            <person name="Sun H."/>
            <person name="Hudson M.E."/>
            <person name="Chen W."/>
            <person name="Deciu C."/>
            <person name="Hutchison D."/>
            <person name="Eads J.R."/>
            <person name="Anderson A."/>
            <person name="Fernandes F."/>
            <person name="Szeto E."/>
            <person name="Lapidus A."/>
            <person name="Kyrpides N.C."/>
            <person name="Saier M.H.Jr."/>
            <person name="Richardson P.M."/>
            <person name="Rachel R."/>
            <person name="Huber H."/>
            <person name="Eisen J.A."/>
            <person name="Koonin E.V."/>
            <person name="Keller M."/>
            <person name="Stetter K.O."/>
        </authorList>
    </citation>
    <scope>NUCLEOTIDE SEQUENCE [LARGE SCALE GENOMIC DNA]</scope>
    <source>
        <strain evidence="3">KIN4/I / DSM 18386 / JCM 14125</strain>
    </source>
</reference>
<evidence type="ECO:0000256" key="1">
    <source>
        <dbReference type="SAM" id="MobiDB-lite"/>
    </source>
</evidence>
<feature type="compositionally biased region" description="Basic and acidic residues" evidence="1">
    <location>
        <begin position="302"/>
        <end position="311"/>
    </location>
</feature>
<dbReference type="EMBL" id="CP000816">
    <property type="protein sequence ID" value="ABU82610.1"/>
    <property type="molecule type" value="Genomic_DNA"/>
</dbReference>
<dbReference type="AlphaFoldDB" id="A8ACF8"/>
<feature type="region of interest" description="Disordered" evidence="1">
    <location>
        <begin position="296"/>
        <end position="324"/>
    </location>
</feature>
<dbReference type="InterPro" id="IPR015943">
    <property type="entry name" value="WD40/YVTN_repeat-like_dom_sf"/>
</dbReference>
<dbReference type="SUPFAM" id="SSF75011">
    <property type="entry name" value="3-carboxy-cis,cis-mucoante lactonizing enzyme"/>
    <property type="match status" value="1"/>
</dbReference>
<keyword evidence="3" id="KW-1185">Reference proteome</keyword>
<organism evidence="2 3">
    <name type="scientific">Ignicoccus hospitalis (strain KIN4/I / DSM 18386 / JCM 14125)</name>
    <dbReference type="NCBI Taxonomy" id="453591"/>
    <lineage>
        <taxon>Archaea</taxon>
        <taxon>Thermoproteota</taxon>
        <taxon>Thermoprotei</taxon>
        <taxon>Desulfurococcales</taxon>
        <taxon>Desulfurococcaceae</taxon>
        <taxon>Ignicoccus</taxon>
    </lineage>
</organism>
<dbReference type="Proteomes" id="UP000000262">
    <property type="component" value="Chromosome"/>
</dbReference>
<dbReference type="KEGG" id="iho:Igni_1434"/>
<name>A8ACF8_IGNH4</name>
<accession>A8ACF8</accession>
<proteinExistence type="predicted"/>